<sequence length="88" mass="8969">KNPIVANAGFTAFNVPITGTSNTYSGDSNTTIQNDWSGGASVAGALYGGNTPDESGGRLNVSLYKSGTLSSQGANDFYIAEGIFLIAD</sequence>
<name>A0A381XG10_9ZZZZ</name>
<dbReference type="AlphaFoldDB" id="A0A381XG10"/>
<organism evidence="1">
    <name type="scientific">marine metagenome</name>
    <dbReference type="NCBI Taxonomy" id="408172"/>
    <lineage>
        <taxon>unclassified sequences</taxon>
        <taxon>metagenomes</taxon>
        <taxon>ecological metagenomes</taxon>
    </lineage>
</organism>
<accession>A0A381XG10</accession>
<gene>
    <name evidence="1" type="ORF">METZ01_LOCUS116558</name>
</gene>
<proteinExistence type="predicted"/>
<feature type="non-terminal residue" evidence="1">
    <location>
        <position position="1"/>
    </location>
</feature>
<dbReference type="EMBL" id="UINC01015055">
    <property type="protein sequence ID" value="SVA63704.1"/>
    <property type="molecule type" value="Genomic_DNA"/>
</dbReference>
<evidence type="ECO:0000313" key="1">
    <source>
        <dbReference type="EMBL" id="SVA63704.1"/>
    </source>
</evidence>
<reference evidence="1" key="1">
    <citation type="submission" date="2018-05" db="EMBL/GenBank/DDBJ databases">
        <authorList>
            <person name="Lanie J.A."/>
            <person name="Ng W.-L."/>
            <person name="Kazmierczak K.M."/>
            <person name="Andrzejewski T.M."/>
            <person name="Davidsen T.M."/>
            <person name="Wayne K.J."/>
            <person name="Tettelin H."/>
            <person name="Glass J.I."/>
            <person name="Rusch D."/>
            <person name="Podicherti R."/>
            <person name="Tsui H.-C.T."/>
            <person name="Winkler M.E."/>
        </authorList>
    </citation>
    <scope>NUCLEOTIDE SEQUENCE</scope>
</reference>
<protein>
    <submittedName>
        <fullName evidence="1">Uncharacterized protein</fullName>
    </submittedName>
</protein>